<reference evidence="1" key="2">
    <citation type="submission" date="2021-04" db="EMBL/GenBank/DDBJ databases">
        <authorList>
            <person name="Gilroy R."/>
        </authorList>
    </citation>
    <scope>NUCLEOTIDE SEQUENCE</scope>
    <source>
        <strain evidence="1">5933</strain>
    </source>
</reference>
<sequence length="106" mass="11222">MMNIKGTSELFSLCPSMSTSKVRAHSSAASVTKSTCVTGDSVHISAKATYQAGLAAQCRQAAQLCEEPVSQTRLNELKQQYSGEQCPVSSAEIASAMLYRIGGMTI</sequence>
<dbReference type="Proteomes" id="UP000823918">
    <property type="component" value="Unassembled WGS sequence"/>
</dbReference>
<protein>
    <submittedName>
        <fullName evidence="1">Uncharacterized protein</fullName>
    </submittedName>
</protein>
<gene>
    <name evidence="1" type="ORF">H9698_06080</name>
</gene>
<name>A0A9D2Q3T2_9FIRM</name>
<evidence type="ECO:0000313" key="1">
    <source>
        <dbReference type="EMBL" id="HJC72344.1"/>
    </source>
</evidence>
<accession>A0A9D2Q3T2</accession>
<comment type="caution">
    <text evidence="1">The sequence shown here is derived from an EMBL/GenBank/DDBJ whole genome shotgun (WGS) entry which is preliminary data.</text>
</comment>
<organism evidence="1 2">
    <name type="scientific">Candidatus Ruthenibacterium merdavium</name>
    <dbReference type="NCBI Taxonomy" id="2838752"/>
    <lineage>
        <taxon>Bacteria</taxon>
        <taxon>Bacillati</taxon>
        <taxon>Bacillota</taxon>
        <taxon>Clostridia</taxon>
        <taxon>Eubacteriales</taxon>
        <taxon>Oscillospiraceae</taxon>
        <taxon>Ruthenibacterium</taxon>
    </lineage>
</organism>
<reference evidence="1" key="1">
    <citation type="journal article" date="2021" name="PeerJ">
        <title>Extensive microbial diversity within the chicken gut microbiome revealed by metagenomics and culture.</title>
        <authorList>
            <person name="Gilroy R."/>
            <person name="Ravi A."/>
            <person name="Getino M."/>
            <person name="Pursley I."/>
            <person name="Horton D.L."/>
            <person name="Alikhan N.F."/>
            <person name="Baker D."/>
            <person name="Gharbi K."/>
            <person name="Hall N."/>
            <person name="Watson M."/>
            <person name="Adriaenssens E.M."/>
            <person name="Foster-Nyarko E."/>
            <person name="Jarju S."/>
            <person name="Secka A."/>
            <person name="Antonio M."/>
            <person name="Oren A."/>
            <person name="Chaudhuri R.R."/>
            <person name="La Ragione R."/>
            <person name="Hildebrand F."/>
            <person name="Pallen M.J."/>
        </authorList>
    </citation>
    <scope>NUCLEOTIDE SEQUENCE</scope>
    <source>
        <strain evidence="1">5933</strain>
    </source>
</reference>
<proteinExistence type="predicted"/>
<evidence type="ECO:0000313" key="2">
    <source>
        <dbReference type="Proteomes" id="UP000823918"/>
    </source>
</evidence>
<dbReference type="EMBL" id="DWWA01000029">
    <property type="protein sequence ID" value="HJC72344.1"/>
    <property type="molecule type" value="Genomic_DNA"/>
</dbReference>
<dbReference type="AlphaFoldDB" id="A0A9D2Q3T2"/>